<proteinExistence type="predicted"/>
<reference evidence="1" key="1">
    <citation type="journal article" date="2014" name="Front. Microbiol.">
        <title>High frequency of phylogenetically diverse reductive dehalogenase-homologous genes in deep subseafloor sedimentary metagenomes.</title>
        <authorList>
            <person name="Kawai M."/>
            <person name="Futagami T."/>
            <person name="Toyoda A."/>
            <person name="Takaki Y."/>
            <person name="Nishi S."/>
            <person name="Hori S."/>
            <person name="Arai W."/>
            <person name="Tsubouchi T."/>
            <person name="Morono Y."/>
            <person name="Uchiyama I."/>
            <person name="Ito T."/>
            <person name="Fujiyama A."/>
            <person name="Inagaki F."/>
            <person name="Takami H."/>
        </authorList>
    </citation>
    <scope>NUCLEOTIDE SEQUENCE</scope>
    <source>
        <strain evidence="1">Expedition CK06-06</strain>
    </source>
</reference>
<gene>
    <name evidence="1" type="ORF">S01H1_52368</name>
</gene>
<dbReference type="AlphaFoldDB" id="X0VCA5"/>
<comment type="caution">
    <text evidence="1">The sequence shown here is derived from an EMBL/GenBank/DDBJ whole genome shotgun (WGS) entry which is preliminary data.</text>
</comment>
<name>X0VCA5_9ZZZZ</name>
<sequence length="33" mass="4099">SYLLFQDLKRIVIEKNPHYYMHKGHILYYSIKS</sequence>
<organism evidence="1">
    <name type="scientific">marine sediment metagenome</name>
    <dbReference type="NCBI Taxonomy" id="412755"/>
    <lineage>
        <taxon>unclassified sequences</taxon>
        <taxon>metagenomes</taxon>
        <taxon>ecological metagenomes</taxon>
    </lineage>
</organism>
<accession>X0VCA5</accession>
<dbReference type="EMBL" id="BARS01033845">
    <property type="protein sequence ID" value="GAG15754.1"/>
    <property type="molecule type" value="Genomic_DNA"/>
</dbReference>
<feature type="non-terminal residue" evidence="1">
    <location>
        <position position="1"/>
    </location>
</feature>
<evidence type="ECO:0000313" key="1">
    <source>
        <dbReference type="EMBL" id="GAG15754.1"/>
    </source>
</evidence>
<protein>
    <submittedName>
        <fullName evidence="1">Uncharacterized protein</fullName>
    </submittedName>
</protein>